<dbReference type="PANTHER" id="PTHR11915">
    <property type="entry name" value="SPECTRIN/FILAMIN RELATED CYTOSKELETAL PROTEIN"/>
    <property type="match status" value="1"/>
</dbReference>
<dbReference type="GO" id="GO:0051693">
    <property type="term" value="P:actin filament capping"/>
    <property type="evidence" value="ECO:0007669"/>
    <property type="project" value="UniProtKB-KW"/>
</dbReference>
<dbReference type="Gene3D" id="1.20.58.60">
    <property type="match status" value="4"/>
</dbReference>
<dbReference type="SMART" id="SM00150">
    <property type="entry name" value="SPEC"/>
    <property type="match status" value="6"/>
</dbReference>
<evidence type="ECO:0000256" key="5">
    <source>
        <dbReference type="SAM" id="Phobius"/>
    </source>
</evidence>
<dbReference type="PROSITE" id="PS50003">
    <property type="entry name" value="PH_DOMAIN"/>
    <property type="match status" value="1"/>
</dbReference>
<evidence type="ECO:0000256" key="3">
    <source>
        <dbReference type="ARBA" id="ARBA00022737"/>
    </source>
</evidence>
<dbReference type="CDD" id="cd00176">
    <property type="entry name" value="SPEC"/>
    <property type="match status" value="4"/>
</dbReference>
<evidence type="ECO:0000256" key="2">
    <source>
        <dbReference type="ARBA" id="ARBA00022467"/>
    </source>
</evidence>
<feature type="coiled-coil region" evidence="4">
    <location>
        <begin position="430"/>
        <end position="457"/>
    </location>
</feature>
<keyword evidence="4" id="KW-0175">Coiled coil</keyword>
<dbReference type="CDD" id="cd10571">
    <property type="entry name" value="PH_beta_spectrin"/>
    <property type="match status" value="1"/>
</dbReference>
<evidence type="ECO:0000259" key="6">
    <source>
        <dbReference type="PROSITE" id="PS50003"/>
    </source>
</evidence>
<dbReference type="Gene3D" id="2.30.29.30">
    <property type="entry name" value="Pleckstrin-homology domain (PH domain)/Phosphotyrosine-binding domain (PTB)"/>
    <property type="match status" value="1"/>
</dbReference>
<dbReference type="InterPro" id="IPR018159">
    <property type="entry name" value="Spectrin/alpha-actinin"/>
</dbReference>
<reference evidence="8" key="1">
    <citation type="submission" date="2016-11" db="UniProtKB">
        <authorList>
            <consortium name="WormBaseParasite"/>
        </authorList>
    </citation>
    <scope>IDENTIFICATION</scope>
</reference>
<dbReference type="InterPro" id="IPR001849">
    <property type="entry name" value="PH_domain"/>
</dbReference>
<proteinExistence type="inferred from homology"/>
<dbReference type="WBParaSite" id="Hba_14066">
    <property type="protein sequence ID" value="Hba_14066"/>
    <property type="gene ID" value="Hba_14066"/>
</dbReference>
<dbReference type="SUPFAM" id="SSF46966">
    <property type="entry name" value="Spectrin repeat"/>
    <property type="match status" value="5"/>
</dbReference>
<dbReference type="GO" id="GO:0005543">
    <property type="term" value="F:phospholipid binding"/>
    <property type="evidence" value="ECO:0007669"/>
    <property type="project" value="InterPro"/>
</dbReference>
<protein>
    <submittedName>
        <fullName evidence="8">PH domain-containing protein</fullName>
    </submittedName>
</protein>
<dbReference type="FunFam" id="2.30.29.30:FF:000024">
    <property type="entry name" value="Spectrin beta chain"/>
    <property type="match status" value="1"/>
</dbReference>
<name>A0A1I7X9F8_HETBA</name>
<keyword evidence="5" id="KW-0472">Membrane</keyword>
<dbReference type="InterPro" id="IPR011993">
    <property type="entry name" value="PH-like_dom_sf"/>
</dbReference>
<dbReference type="AlphaFoldDB" id="A0A1I7X9F8"/>
<evidence type="ECO:0000256" key="1">
    <source>
        <dbReference type="ARBA" id="ARBA00006826"/>
    </source>
</evidence>
<evidence type="ECO:0000256" key="4">
    <source>
        <dbReference type="SAM" id="Coils"/>
    </source>
</evidence>
<feature type="domain" description="PH" evidence="6">
    <location>
        <begin position="908"/>
        <end position="1016"/>
    </location>
</feature>
<keyword evidence="7" id="KW-1185">Reference proteome</keyword>
<feature type="transmembrane region" description="Helical" evidence="5">
    <location>
        <begin position="240"/>
        <end position="264"/>
    </location>
</feature>
<dbReference type="PRINTS" id="PR00683">
    <property type="entry name" value="SPECTRINPH"/>
</dbReference>
<dbReference type="InterPro" id="IPR001605">
    <property type="entry name" value="PH_dom-spectrin-type"/>
</dbReference>
<keyword evidence="5" id="KW-0812">Transmembrane</keyword>
<dbReference type="SMART" id="SM00233">
    <property type="entry name" value="PH"/>
    <property type="match status" value="1"/>
</dbReference>
<dbReference type="InterPro" id="IPR041681">
    <property type="entry name" value="PH_9"/>
</dbReference>
<dbReference type="Pfam" id="PF15410">
    <property type="entry name" value="PH_9"/>
    <property type="match status" value="1"/>
</dbReference>
<organism evidence="7 8">
    <name type="scientific">Heterorhabditis bacteriophora</name>
    <name type="common">Entomopathogenic nematode worm</name>
    <dbReference type="NCBI Taxonomy" id="37862"/>
    <lineage>
        <taxon>Eukaryota</taxon>
        <taxon>Metazoa</taxon>
        <taxon>Ecdysozoa</taxon>
        <taxon>Nematoda</taxon>
        <taxon>Chromadorea</taxon>
        <taxon>Rhabditida</taxon>
        <taxon>Rhabditina</taxon>
        <taxon>Rhabditomorpha</taxon>
        <taxon>Strongyloidea</taxon>
        <taxon>Heterorhabditidae</taxon>
        <taxon>Heterorhabditis</taxon>
    </lineage>
</organism>
<keyword evidence="3" id="KW-0677">Repeat</keyword>
<evidence type="ECO:0000313" key="7">
    <source>
        <dbReference type="Proteomes" id="UP000095283"/>
    </source>
</evidence>
<accession>A0A1I7X9F8</accession>
<comment type="similarity">
    <text evidence="1">Belongs to the spectrin family.</text>
</comment>
<dbReference type="Pfam" id="PF00435">
    <property type="entry name" value="Spectrin"/>
    <property type="match status" value="6"/>
</dbReference>
<evidence type="ECO:0000313" key="8">
    <source>
        <dbReference type="WBParaSite" id="Hba_14066"/>
    </source>
</evidence>
<keyword evidence="5" id="KW-1133">Transmembrane helix</keyword>
<dbReference type="SUPFAM" id="SSF50729">
    <property type="entry name" value="PH domain-like"/>
    <property type="match status" value="1"/>
</dbReference>
<sequence>MSYIITQASLQRILEWLLWCDQAAMCEQWLADKENLLKQGDLGDAPDAVQVLIKSHDAFEETVKKQGEKVDHLIGEANKLINSDNEYRGDIEARRDEILCRHKALLESSGHRRVVLSDSKKYHEFIRSCGELITWINAKLQLAYDESYLDPTNLRAKLQKHLAFDSELTENEKRLNTVDSQGKQLVSERHFMSDQVRAQMNELRGGWDELRMKSALKTQRLREAYDAHTLQRKVEDMERWLDRVICSLFIYFLILDLGFLYYLIFSLKLSYFYSRENLRDAHCLYEWTTGAEEELEWISDKMPLARSQDCGDSLQAAMSLQKTHIALEKELDSRQATIHEIESKGHTMIRQKHFAANEIENTIDKLSSALLSIKDAVSIRQTRLQQAIDSHQYYTEVAEAEQWIKNQMPVATNQETGRDQSAAEGYLRRLTILDKEVAQFLNEVDRLKKRVESLQDHLDSNQIVARQLKLEGAYSDLVRECNRRRTQLVDAGRYHRYVRQVDDLSDWLHDKYKIASSEEYGRDLEDCVHLIDRFETVVRELAAAGERVAVVHRIQEELLRSGHPYAASIRAKGADLQRLWTTVNEVATERQQALAGARQVHRFDQEADQTLNWLQDKEATGVAMEREDLSHADLIAITTQMQRHDEFVHGLKAVEKQVAELCREAERLWTAFPNTREHLEVRKMDMEEQLKDIVEGAHKHHEYTHNDSVIYLRKYIYIYKFFVENDWRLVDSVDAAENQLRDFNDFLVTLDAQSERCENIKALTLIEQNFSRLRKKEVERTRIAEEEQKRRDTIKIVEKGNILANRRQERERRKTQEISLFRTSPNDDFVSQTLPRKAERKERSKTTAIVGVTVDASLTGGALTVLSPSPSILTSGMDVDVRKTPSFNTRRTPSHSVSRSSKLEDLGAIDMRGFVDRKQDLQSGGKRATIRSWKNYYNILCGQLLCFFKDESAFYENVAAAPPVYIYGARCEAYPEYVKRKHAYRLSTQDGAEFIFACGDEGQMLEWVAKIKFHASLAPSNQLKSYSYNVTPSRSTEELPPISARCAPSDILNSKINLGNNGTNLETGFESSRAFNSLPCGLSEPSVMRAYSTIPRGERFHPALSPPSISTATSAGSLSSSSNYFPPLFGIRKSSINRQPSKRQSIYAESIYGELEESKEVKGGSQFGAQHDDYVLTSMDSITMYSHNVVCYLF</sequence>
<dbReference type="InterPro" id="IPR002017">
    <property type="entry name" value="Spectrin_repeat"/>
</dbReference>
<keyword evidence="2" id="KW-0117">Actin capping</keyword>
<dbReference type="Proteomes" id="UP000095283">
    <property type="component" value="Unplaced"/>
</dbReference>